<accession>A0A1Y3PHA3</accession>
<evidence type="ECO:0000313" key="2">
    <source>
        <dbReference type="Proteomes" id="UP000196475"/>
    </source>
</evidence>
<name>A0A1Y3PHA3_9BACI</name>
<evidence type="ECO:0000313" key="1">
    <source>
        <dbReference type="EMBL" id="OUM86765.1"/>
    </source>
</evidence>
<dbReference type="AlphaFoldDB" id="A0A1Y3PHA3"/>
<reference evidence="2" key="1">
    <citation type="submission" date="2016-06" db="EMBL/GenBank/DDBJ databases">
        <authorList>
            <person name="Nascimento L."/>
            <person name="Pereira R.V."/>
            <person name="Martins L.F."/>
            <person name="Quaggio R.B."/>
            <person name="Silva A.M."/>
            <person name="Setubal J.C."/>
        </authorList>
    </citation>
    <scope>NUCLEOTIDE SEQUENCE [LARGE SCALE GENOMIC DNA]</scope>
</reference>
<organism evidence="1 2">
    <name type="scientific">Bacillus thermozeamaize</name>
    <dbReference type="NCBI Taxonomy" id="230954"/>
    <lineage>
        <taxon>Bacteria</taxon>
        <taxon>Bacillati</taxon>
        <taxon>Bacillota</taxon>
        <taxon>Bacilli</taxon>
        <taxon>Bacillales</taxon>
        <taxon>Bacillaceae</taxon>
        <taxon>Bacillus</taxon>
    </lineage>
</organism>
<dbReference type="EMBL" id="LZRT01000086">
    <property type="protein sequence ID" value="OUM86765.1"/>
    <property type="molecule type" value="Genomic_DNA"/>
</dbReference>
<comment type="caution">
    <text evidence="1">The sequence shown here is derived from an EMBL/GenBank/DDBJ whole genome shotgun (WGS) entry which is preliminary data.</text>
</comment>
<protein>
    <submittedName>
        <fullName evidence="1">Uncharacterized protein</fullName>
    </submittedName>
</protein>
<gene>
    <name evidence="1" type="ORF">BAA01_04015</name>
</gene>
<proteinExistence type="predicted"/>
<sequence length="90" mass="10303">MNHQELFLITSLTEVLGEVCQPPMPKGGSLLGKHVMIPEEEILHYLGMIDVRMYRNQSGEWKIGVCMLEGDDSLFGIQYHNKSDQVLKWV</sequence>
<dbReference type="Proteomes" id="UP000196475">
    <property type="component" value="Unassembled WGS sequence"/>
</dbReference>